<evidence type="ECO:0000313" key="4">
    <source>
        <dbReference type="EMBL" id="VTS15573.1"/>
    </source>
</evidence>
<evidence type="ECO:0000256" key="2">
    <source>
        <dbReference type="PROSITE-ProRule" id="PRU00335"/>
    </source>
</evidence>
<dbReference type="InterPro" id="IPR001647">
    <property type="entry name" value="HTH_TetR"/>
</dbReference>
<dbReference type="PANTHER" id="PTHR43479">
    <property type="entry name" value="ACREF/ENVCD OPERON REPRESSOR-RELATED"/>
    <property type="match status" value="1"/>
</dbReference>
<gene>
    <name evidence="4" type="primary">ethR</name>
    <name evidence="4" type="ORF">NCTC5385_00524</name>
</gene>
<evidence type="ECO:0000256" key="1">
    <source>
        <dbReference type="ARBA" id="ARBA00023125"/>
    </source>
</evidence>
<name>A0A4U9XPT9_9STRE</name>
<protein>
    <submittedName>
        <fullName evidence="4">TetR family transcriptional regulator</fullName>
    </submittedName>
</protein>
<accession>A0A4U9XPT9</accession>
<dbReference type="Gene3D" id="1.10.357.10">
    <property type="entry name" value="Tetracycline Repressor, domain 2"/>
    <property type="match status" value="1"/>
</dbReference>
<proteinExistence type="predicted"/>
<dbReference type="InterPro" id="IPR009057">
    <property type="entry name" value="Homeodomain-like_sf"/>
</dbReference>
<sequence length="186" mass="21962">MTDKLISKKSLQNLTQFNKENQNLSRESMEIALLDLLEKKQLSHISISELVTKAGVSRNAFYRNYKSKEEILLCRLNTVIRRIFQGLKLFDLNTQANQAWYYLFTEAKKEEKLLRLMFKNQLQTLITQIVTKRLKAYQRWKLHKQSHYTRLFWSNAIVSVLVDWIKDGMTTPAEEMACIGLPLLLY</sequence>
<keyword evidence="1 2" id="KW-0238">DNA-binding</keyword>
<dbReference type="InterPro" id="IPR039532">
    <property type="entry name" value="TetR_C_Firmicutes"/>
</dbReference>
<dbReference type="Pfam" id="PF14278">
    <property type="entry name" value="TetR_C_8"/>
    <property type="match status" value="1"/>
</dbReference>
<dbReference type="InterPro" id="IPR050624">
    <property type="entry name" value="HTH-type_Tx_Regulator"/>
</dbReference>
<organism evidence="4 5">
    <name type="scientific">Streptococcus pseudoporcinus</name>
    <dbReference type="NCBI Taxonomy" id="361101"/>
    <lineage>
        <taxon>Bacteria</taxon>
        <taxon>Bacillati</taxon>
        <taxon>Bacillota</taxon>
        <taxon>Bacilli</taxon>
        <taxon>Lactobacillales</taxon>
        <taxon>Streptococcaceae</taxon>
        <taxon>Streptococcus</taxon>
    </lineage>
</organism>
<dbReference type="Proteomes" id="UP000304914">
    <property type="component" value="Chromosome"/>
</dbReference>
<feature type="domain" description="HTH tetR-type" evidence="3">
    <location>
        <begin position="23"/>
        <end position="83"/>
    </location>
</feature>
<dbReference type="PROSITE" id="PS50977">
    <property type="entry name" value="HTH_TETR_2"/>
    <property type="match status" value="1"/>
</dbReference>
<evidence type="ECO:0000259" key="3">
    <source>
        <dbReference type="PROSITE" id="PS50977"/>
    </source>
</evidence>
<reference evidence="4 5" key="1">
    <citation type="submission" date="2019-05" db="EMBL/GenBank/DDBJ databases">
        <authorList>
            <consortium name="Pathogen Informatics"/>
        </authorList>
    </citation>
    <scope>NUCLEOTIDE SEQUENCE [LARGE SCALE GENOMIC DNA]</scope>
    <source>
        <strain evidence="4 5">NCTC5385</strain>
    </source>
</reference>
<evidence type="ECO:0000313" key="5">
    <source>
        <dbReference type="Proteomes" id="UP000304914"/>
    </source>
</evidence>
<dbReference type="PANTHER" id="PTHR43479:SF11">
    <property type="entry name" value="ACREF_ENVCD OPERON REPRESSOR-RELATED"/>
    <property type="match status" value="1"/>
</dbReference>
<dbReference type="RefSeq" id="WP_138068123.1">
    <property type="nucleotide sequence ID" value="NZ_LR594035.1"/>
</dbReference>
<dbReference type="STRING" id="873448.STRPO_1009"/>
<dbReference type="EMBL" id="LR594035">
    <property type="protein sequence ID" value="VTS15573.1"/>
    <property type="molecule type" value="Genomic_DNA"/>
</dbReference>
<dbReference type="SUPFAM" id="SSF46689">
    <property type="entry name" value="Homeodomain-like"/>
    <property type="match status" value="1"/>
</dbReference>
<dbReference type="Pfam" id="PF00440">
    <property type="entry name" value="TetR_N"/>
    <property type="match status" value="1"/>
</dbReference>
<dbReference type="GO" id="GO:0003677">
    <property type="term" value="F:DNA binding"/>
    <property type="evidence" value="ECO:0007669"/>
    <property type="project" value="UniProtKB-UniRule"/>
</dbReference>
<feature type="DNA-binding region" description="H-T-H motif" evidence="2">
    <location>
        <begin position="46"/>
        <end position="65"/>
    </location>
</feature>
<dbReference type="AlphaFoldDB" id="A0A4U9XPT9"/>